<evidence type="ECO:0000256" key="4">
    <source>
        <dbReference type="ARBA" id="ARBA00022989"/>
    </source>
</evidence>
<feature type="transmembrane region" description="Helical" evidence="7">
    <location>
        <begin position="669"/>
        <end position="698"/>
    </location>
</feature>
<dbReference type="Pfam" id="PF02687">
    <property type="entry name" value="FtsX"/>
    <property type="match status" value="2"/>
</dbReference>
<keyword evidence="3 7" id="KW-0812">Transmembrane</keyword>
<evidence type="ECO:0000256" key="1">
    <source>
        <dbReference type="ARBA" id="ARBA00004651"/>
    </source>
</evidence>
<evidence type="ECO:0000313" key="10">
    <source>
        <dbReference type="Proteomes" id="UP001499882"/>
    </source>
</evidence>
<sequence length="802" mass="82190">MLRASLRTHTRRYISAAVAVVIGVSFIVVTSLLSDATRAGLVAGVEVPYRGADVVVTDVDADEAARIVDRAERDGDSAAVLGWTPQKVRVGDRLFEDRTDVGGIAADPDLRWQLLREGRLPDGPGEVVADVNAVKGRDVAIGDSVEIGTGRSSVEATLVGLVDTPSASIGAQLYLTWPDLRGLDSDLWVDSVAYAGPGSSSLAGTLPAGATVQPRDEFVEDRQAELTKEVNVLAILLLVFAAIALFVSVLVIANTFSILFAQRARDFALLRCVGATRRQILRSVRVEAVALGIVSATLGLLVGTGLGYGLVALAKGALPSGSMAFPTPSLRWYAGALVVGVLVTVVAAWLPTRRVVRINPLAALRPDDSTSVHTGAGRLRVLLGVAAVAVGVGLLALSISASNAVAMVLGGVTSFSGVLLFGPVLVPALIRAVGGLLGRVAGAPLRLATENAVRNPRRTAATTASLLVGVTLTTAVLVGLASSRSAVNEDLDRDHPVDLTLTGTDAPLAADVVDRVQAVPGVSSAVALDGAVGSISGAGRMPLVAPSGTDGVTRGAPGMATPRPGDIWLPDDLLDGLSSGGRVTVRVDGRSAELRVRGGSGWGEAAVVAPTTLARLTTTPATWAVWVRADDGADAEDLGGDLDAVAQSADADLVNSLRERSWVTLQLDILTATVVTLLGIAVVIALIGIGNTLGLSVLERGRENALLRALGLTRRQLRATLAAEALLLSVVATVLGTVIGVAFAWVAVQALVQRAVDAAPVVLPWGQLAAVIVVAGVAGLVSALLPARRAARVTPAAGLSLD</sequence>
<feature type="transmembrane region" description="Helical" evidence="7">
    <location>
        <begin position="288"/>
        <end position="310"/>
    </location>
</feature>
<feature type="domain" description="ABC3 transporter permease C-terminal" evidence="8">
    <location>
        <begin position="239"/>
        <end position="360"/>
    </location>
</feature>
<evidence type="ECO:0000313" key="9">
    <source>
        <dbReference type="EMBL" id="GAA4725013.1"/>
    </source>
</evidence>
<dbReference type="EMBL" id="BAABKN010000004">
    <property type="protein sequence ID" value="GAA4725013.1"/>
    <property type="molecule type" value="Genomic_DNA"/>
</dbReference>
<keyword evidence="2" id="KW-1003">Cell membrane</keyword>
<dbReference type="InterPro" id="IPR050250">
    <property type="entry name" value="Macrolide_Exporter_MacB"/>
</dbReference>
<feature type="transmembrane region" description="Helical" evidence="7">
    <location>
        <begin position="12"/>
        <end position="33"/>
    </location>
</feature>
<dbReference type="InterPro" id="IPR003838">
    <property type="entry name" value="ABC3_permease_C"/>
</dbReference>
<feature type="domain" description="ABC3 transporter permease C-terminal" evidence="8">
    <location>
        <begin position="677"/>
        <end position="795"/>
    </location>
</feature>
<feature type="transmembrane region" description="Helical" evidence="7">
    <location>
        <begin position="381"/>
        <end position="409"/>
    </location>
</feature>
<comment type="subcellular location">
    <subcellularLocation>
        <location evidence="1">Cell membrane</location>
        <topology evidence="1">Multi-pass membrane protein</topology>
    </subcellularLocation>
</comment>
<keyword evidence="10" id="KW-1185">Reference proteome</keyword>
<feature type="transmembrane region" description="Helical" evidence="7">
    <location>
        <begin position="415"/>
        <end position="438"/>
    </location>
</feature>
<evidence type="ECO:0000256" key="2">
    <source>
        <dbReference type="ARBA" id="ARBA00022475"/>
    </source>
</evidence>
<protein>
    <submittedName>
        <fullName evidence="9">FtsX-like permease family protein</fullName>
    </submittedName>
</protein>
<accession>A0ABP8Y9Z4</accession>
<evidence type="ECO:0000259" key="8">
    <source>
        <dbReference type="Pfam" id="PF02687"/>
    </source>
</evidence>
<feature type="transmembrane region" description="Helical" evidence="7">
    <location>
        <begin position="232"/>
        <end position="261"/>
    </location>
</feature>
<name>A0ABP8Y9Z4_9ACTN</name>
<reference evidence="10" key="1">
    <citation type="journal article" date="2019" name="Int. J. Syst. Evol. Microbiol.">
        <title>The Global Catalogue of Microorganisms (GCM) 10K type strain sequencing project: providing services to taxonomists for standard genome sequencing and annotation.</title>
        <authorList>
            <consortium name="The Broad Institute Genomics Platform"/>
            <consortium name="The Broad Institute Genome Sequencing Center for Infectious Disease"/>
            <person name="Wu L."/>
            <person name="Ma J."/>
        </authorList>
    </citation>
    <scope>NUCLEOTIDE SEQUENCE [LARGE SCALE GENOMIC DNA]</scope>
    <source>
        <strain evidence="10">JCM 18532</strain>
    </source>
</reference>
<feature type="transmembrane region" description="Helical" evidence="7">
    <location>
        <begin position="330"/>
        <end position="350"/>
    </location>
</feature>
<evidence type="ECO:0000256" key="5">
    <source>
        <dbReference type="ARBA" id="ARBA00023136"/>
    </source>
</evidence>
<comment type="similarity">
    <text evidence="6">Belongs to the ABC-4 integral membrane protein family.</text>
</comment>
<keyword evidence="5 7" id="KW-0472">Membrane</keyword>
<feature type="transmembrane region" description="Helical" evidence="7">
    <location>
        <begin position="719"/>
        <end position="745"/>
    </location>
</feature>
<evidence type="ECO:0000256" key="7">
    <source>
        <dbReference type="SAM" id="Phobius"/>
    </source>
</evidence>
<organism evidence="9 10">
    <name type="scientific">Nocardioides endophyticus</name>
    <dbReference type="NCBI Taxonomy" id="1353775"/>
    <lineage>
        <taxon>Bacteria</taxon>
        <taxon>Bacillati</taxon>
        <taxon>Actinomycetota</taxon>
        <taxon>Actinomycetes</taxon>
        <taxon>Propionibacteriales</taxon>
        <taxon>Nocardioidaceae</taxon>
        <taxon>Nocardioides</taxon>
    </lineage>
</organism>
<comment type="caution">
    <text evidence="9">The sequence shown here is derived from an EMBL/GenBank/DDBJ whole genome shotgun (WGS) entry which is preliminary data.</text>
</comment>
<evidence type="ECO:0000256" key="3">
    <source>
        <dbReference type="ARBA" id="ARBA00022692"/>
    </source>
</evidence>
<feature type="transmembrane region" description="Helical" evidence="7">
    <location>
        <begin position="459"/>
        <end position="481"/>
    </location>
</feature>
<keyword evidence="4 7" id="KW-1133">Transmembrane helix</keyword>
<feature type="transmembrane region" description="Helical" evidence="7">
    <location>
        <begin position="765"/>
        <end position="785"/>
    </location>
</feature>
<proteinExistence type="inferred from homology"/>
<gene>
    <name evidence="9" type="ORF">GCM10023350_04380</name>
</gene>
<dbReference type="Proteomes" id="UP001499882">
    <property type="component" value="Unassembled WGS sequence"/>
</dbReference>
<dbReference type="PANTHER" id="PTHR30572">
    <property type="entry name" value="MEMBRANE COMPONENT OF TRANSPORTER-RELATED"/>
    <property type="match status" value="1"/>
</dbReference>
<dbReference type="PANTHER" id="PTHR30572:SF4">
    <property type="entry name" value="ABC TRANSPORTER PERMEASE YTRF"/>
    <property type="match status" value="1"/>
</dbReference>
<evidence type="ECO:0000256" key="6">
    <source>
        <dbReference type="ARBA" id="ARBA00038076"/>
    </source>
</evidence>